<comment type="caution">
    <text evidence="1">The sequence shown here is derived from an EMBL/GenBank/DDBJ whole genome shotgun (WGS) entry which is preliminary data.</text>
</comment>
<dbReference type="EMBL" id="SRYA01000001">
    <property type="protein sequence ID" value="TGY98225.1"/>
    <property type="molecule type" value="Genomic_DNA"/>
</dbReference>
<proteinExistence type="predicted"/>
<evidence type="ECO:0000313" key="1">
    <source>
        <dbReference type="EMBL" id="TGY98225.1"/>
    </source>
</evidence>
<protein>
    <submittedName>
        <fullName evidence="1">Nucleotidyltransferase</fullName>
    </submittedName>
</protein>
<gene>
    <name evidence="1" type="ORF">E5329_00095</name>
</gene>
<evidence type="ECO:0000313" key="2">
    <source>
        <dbReference type="Proteomes" id="UP000304953"/>
    </source>
</evidence>
<reference evidence="1" key="1">
    <citation type="submission" date="2019-04" db="EMBL/GenBank/DDBJ databases">
        <title>Microbes associate with the intestines of laboratory mice.</title>
        <authorList>
            <person name="Navarre W."/>
            <person name="Wong E."/>
            <person name="Huang K."/>
            <person name="Tropini C."/>
            <person name="Ng K."/>
            <person name="Yu B."/>
        </authorList>
    </citation>
    <scope>NUCLEOTIDE SEQUENCE</scope>
    <source>
        <strain evidence="1">NM01_1-7b</strain>
    </source>
</reference>
<name>A0AC61S192_9FIRM</name>
<dbReference type="Proteomes" id="UP000304953">
    <property type="component" value="Unassembled WGS sequence"/>
</dbReference>
<accession>A0AC61S192</accession>
<keyword evidence="2" id="KW-1185">Reference proteome</keyword>
<sequence length="466" mass="51645">MEHLPPKKGDLMNVLGIIAEYNPFHKGHAYQIETLRKETNADYVIIAMSGNFVQRGAPALMDKYSRTRMALSCGADLVLELPALYACASAEYFASGGVALLESTGVVTHLGFGTETEDFGFLQEIADILCQEPEAFRDALQQELKKGLSFPAARAQALKTCFMEQHPTYAKPEEILASPNNILALEYLKALSRRCSGIIPCPLLRRGQSYHDTAPGQTFSSASAIRARIAETNSLSENIIPDAESKAGCPHNPGRLELLRRRILPDLDTSMPKAASDILLAYPHPFLQENDFSLLLHYKLLTESSEQLSSYADSSPDLARRMKHESGAFLSWSSFCSHLKSKNFTYTRLSRVFLHAILNIYGEDYQTFPQPSYLRALGFRKEAVPLLSAIKAKGSLPFITSPASLWDGKSSSTSLEYLPLPHRFTASPTQRLFSLDLTASDLYRIGLTARGDNSLQNDFKQPLILL</sequence>
<organism evidence="1 2">
    <name type="scientific">Petralouisia muris</name>
    <dbReference type="NCBI Taxonomy" id="3032872"/>
    <lineage>
        <taxon>Bacteria</taxon>
        <taxon>Bacillati</taxon>
        <taxon>Bacillota</taxon>
        <taxon>Clostridia</taxon>
        <taxon>Lachnospirales</taxon>
        <taxon>Lachnospiraceae</taxon>
        <taxon>Petralouisia</taxon>
    </lineage>
</organism>